<dbReference type="Proteomes" id="UP000602076">
    <property type="component" value="Unassembled WGS sequence"/>
</dbReference>
<proteinExistence type="predicted"/>
<protein>
    <recommendedName>
        <fullName evidence="1">DUF6385 domain-containing protein</fullName>
    </recommendedName>
</protein>
<dbReference type="AlphaFoldDB" id="A0A927HCN3"/>
<organism evidence="2 3">
    <name type="scientific">Peribacillus faecalis</name>
    <dbReference type="NCBI Taxonomy" id="2772559"/>
    <lineage>
        <taxon>Bacteria</taxon>
        <taxon>Bacillati</taxon>
        <taxon>Bacillota</taxon>
        <taxon>Bacilli</taxon>
        <taxon>Bacillales</taxon>
        <taxon>Bacillaceae</taxon>
        <taxon>Peribacillus</taxon>
    </lineage>
</organism>
<evidence type="ECO:0000313" key="3">
    <source>
        <dbReference type="Proteomes" id="UP000602076"/>
    </source>
</evidence>
<sequence>MRNRFRHRPQKKEEEEAYYQEVLEGEEIPNQWSLRLRKLESFHFPQSNEPSVIPIDIKRALIITKDRSASITFDISTFRKYTICIINESQHTITFSFELSPNNVHFMKKDYCEVKSGEMECVMADDYLKYARISVKGYASTTVIVYLQGYQ</sequence>
<comment type="caution">
    <text evidence="2">The sequence shown here is derived from an EMBL/GenBank/DDBJ whole genome shotgun (WGS) entry which is preliminary data.</text>
</comment>
<evidence type="ECO:0000259" key="1">
    <source>
        <dbReference type="Pfam" id="PF19912"/>
    </source>
</evidence>
<dbReference type="RefSeq" id="WP_190999341.1">
    <property type="nucleotide sequence ID" value="NZ_JACXSI010000045.1"/>
</dbReference>
<reference evidence="2" key="1">
    <citation type="submission" date="2020-09" db="EMBL/GenBank/DDBJ databases">
        <title>Bacillus faecalis sp. nov., a moderately halophilic bacterium isolated from cow faeces.</title>
        <authorList>
            <person name="Jiang L."/>
            <person name="Lee J."/>
        </authorList>
    </citation>
    <scope>NUCLEOTIDE SEQUENCE</scope>
    <source>
        <strain evidence="2">AGMB 02131</strain>
    </source>
</reference>
<gene>
    <name evidence="2" type="ORF">IEO70_15815</name>
</gene>
<dbReference type="InterPro" id="IPR045965">
    <property type="entry name" value="DUF6385"/>
</dbReference>
<accession>A0A927HCN3</accession>
<dbReference type="Pfam" id="PF19912">
    <property type="entry name" value="DUF6385"/>
    <property type="match status" value="1"/>
</dbReference>
<name>A0A927HCN3_9BACI</name>
<dbReference type="EMBL" id="JACXSI010000045">
    <property type="protein sequence ID" value="MBD3109807.1"/>
    <property type="molecule type" value="Genomic_DNA"/>
</dbReference>
<keyword evidence="3" id="KW-1185">Reference proteome</keyword>
<feature type="domain" description="DUF6385" evidence="1">
    <location>
        <begin position="74"/>
        <end position="149"/>
    </location>
</feature>
<evidence type="ECO:0000313" key="2">
    <source>
        <dbReference type="EMBL" id="MBD3109807.1"/>
    </source>
</evidence>